<feature type="transmembrane region" description="Helical" evidence="10">
    <location>
        <begin position="284"/>
        <end position="304"/>
    </location>
</feature>
<dbReference type="PROSITE" id="PS00237">
    <property type="entry name" value="G_PROTEIN_RECEP_F1_1"/>
    <property type="match status" value="1"/>
</dbReference>
<evidence type="ECO:0000313" key="12">
    <source>
        <dbReference type="EMBL" id="MEQ2293825.1"/>
    </source>
</evidence>
<keyword evidence="7 9" id="KW-0675">Receptor</keyword>
<gene>
    <name evidence="12" type="ORF">AMECASPLE_037436</name>
</gene>
<comment type="similarity">
    <text evidence="9">Belongs to the G-protein coupled receptor 1 family.</text>
</comment>
<dbReference type="PROSITE" id="PS50262">
    <property type="entry name" value="G_PROTEIN_RECEP_F1_2"/>
    <property type="match status" value="1"/>
</dbReference>
<dbReference type="Pfam" id="PF00001">
    <property type="entry name" value="7tm_1"/>
    <property type="match status" value="1"/>
</dbReference>
<keyword evidence="3 9" id="KW-0812">Transmembrane</keyword>
<evidence type="ECO:0000256" key="4">
    <source>
        <dbReference type="ARBA" id="ARBA00022989"/>
    </source>
</evidence>
<keyword evidence="6 10" id="KW-0472">Membrane</keyword>
<evidence type="ECO:0000259" key="11">
    <source>
        <dbReference type="PROSITE" id="PS50262"/>
    </source>
</evidence>
<dbReference type="PANTHER" id="PTHR24249">
    <property type="entry name" value="HISTAMINE RECEPTOR-RELATED G-PROTEIN COUPLED RECEPTOR"/>
    <property type="match status" value="1"/>
</dbReference>
<sequence>MTAMEAKSGFDVSYDFHPCYESSNVSKTLRRTSSTMCTLFYIFLGLLSVITMCGNLLVIISIIYFKQLHTPSNYLIISVAVTDLLVGIVVFPLNMYFSLSSCLYYRDFICKIRDSFDVILSTTSIFNLCCISVDRYYAVCHPLTYRSKINTGIVLVMILMSWGVSVLVAIGFIVAEVNQEKCKENCFSDAVLEKVLAPVLSFYLPVIIMLYIYLRIFLVAQRQARSIQDTAKSAVNINNVERKATKTLAIVMGVFLMCWLPFFLCFSFQLLGGVSVSVYETLNWLALSNSMLNPFIYAFFYRWFRSAFKMIISGKIFQGNFPNTKLL</sequence>
<evidence type="ECO:0000256" key="7">
    <source>
        <dbReference type="ARBA" id="ARBA00023170"/>
    </source>
</evidence>
<protein>
    <recommendedName>
        <fullName evidence="11">G-protein coupled receptors family 1 profile domain-containing protein</fullName>
    </recommendedName>
</protein>
<evidence type="ECO:0000256" key="5">
    <source>
        <dbReference type="ARBA" id="ARBA00023040"/>
    </source>
</evidence>
<feature type="transmembrane region" description="Helical" evidence="10">
    <location>
        <begin position="248"/>
        <end position="272"/>
    </location>
</feature>
<evidence type="ECO:0000256" key="6">
    <source>
        <dbReference type="ARBA" id="ARBA00023136"/>
    </source>
</evidence>
<keyword evidence="5 9" id="KW-0297">G-protein coupled receptor</keyword>
<dbReference type="InterPro" id="IPR000276">
    <property type="entry name" value="GPCR_Rhodpsn"/>
</dbReference>
<feature type="domain" description="G-protein coupled receptors family 1 profile" evidence="11">
    <location>
        <begin position="54"/>
        <end position="297"/>
    </location>
</feature>
<dbReference type="Gene3D" id="1.20.1070.10">
    <property type="entry name" value="Rhodopsin 7-helix transmembrane proteins"/>
    <property type="match status" value="1"/>
</dbReference>
<dbReference type="InterPro" id="IPR017452">
    <property type="entry name" value="GPCR_Rhodpsn_7TM"/>
</dbReference>
<evidence type="ECO:0000256" key="9">
    <source>
        <dbReference type="RuleBase" id="RU000688"/>
    </source>
</evidence>
<dbReference type="EMBL" id="JAHRIP010034550">
    <property type="protein sequence ID" value="MEQ2293825.1"/>
    <property type="molecule type" value="Genomic_DNA"/>
</dbReference>
<evidence type="ECO:0000256" key="3">
    <source>
        <dbReference type="ARBA" id="ARBA00022692"/>
    </source>
</evidence>
<dbReference type="Proteomes" id="UP001469553">
    <property type="component" value="Unassembled WGS sequence"/>
</dbReference>
<feature type="transmembrane region" description="Helical" evidence="10">
    <location>
        <begin position="195"/>
        <end position="218"/>
    </location>
</feature>
<dbReference type="PANTHER" id="PTHR24249:SF415">
    <property type="entry name" value="TRACE AMINE-ASSOCIATED RECEPTOR 1"/>
    <property type="match status" value="1"/>
</dbReference>
<keyword evidence="4 10" id="KW-1133">Transmembrane helix</keyword>
<evidence type="ECO:0000256" key="1">
    <source>
        <dbReference type="ARBA" id="ARBA00004651"/>
    </source>
</evidence>
<comment type="subcellular location">
    <subcellularLocation>
        <location evidence="1">Cell membrane</location>
        <topology evidence="1">Multi-pass membrane protein</topology>
    </subcellularLocation>
</comment>
<dbReference type="CDD" id="cd15314">
    <property type="entry name" value="7tmA_TAAR1"/>
    <property type="match status" value="1"/>
</dbReference>
<dbReference type="SUPFAM" id="SSF81321">
    <property type="entry name" value="Family A G protein-coupled receptor-like"/>
    <property type="match status" value="1"/>
</dbReference>
<feature type="transmembrane region" description="Helical" evidence="10">
    <location>
        <begin position="153"/>
        <end position="175"/>
    </location>
</feature>
<evidence type="ECO:0000313" key="13">
    <source>
        <dbReference type="Proteomes" id="UP001469553"/>
    </source>
</evidence>
<organism evidence="12 13">
    <name type="scientific">Ameca splendens</name>
    <dbReference type="NCBI Taxonomy" id="208324"/>
    <lineage>
        <taxon>Eukaryota</taxon>
        <taxon>Metazoa</taxon>
        <taxon>Chordata</taxon>
        <taxon>Craniata</taxon>
        <taxon>Vertebrata</taxon>
        <taxon>Euteleostomi</taxon>
        <taxon>Actinopterygii</taxon>
        <taxon>Neopterygii</taxon>
        <taxon>Teleostei</taxon>
        <taxon>Neoteleostei</taxon>
        <taxon>Acanthomorphata</taxon>
        <taxon>Ovalentaria</taxon>
        <taxon>Atherinomorphae</taxon>
        <taxon>Cyprinodontiformes</taxon>
        <taxon>Goodeidae</taxon>
        <taxon>Ameca</taxon>
    </lineage>
</organism>
<evidence type="ECO:0000256" key="10">
    <source>
        <dbReference type="SAM" id="Phobius"/>
    </source>
</evidence>
<keyword evidence="13" id="KW-1185">Reference proteome</keyword>
<keyword evidence="2" id="KW-1003">Cell membrane</keyword>
<evidence type="ECO:0000256" key="2">
    <source>
        <dbReference type="ARBA" id="ARBA00022475"/>
    </source>
</evidence>
<keyword evidence="8 9" id="KW-0807">Transducer</keyword>
<evidence type="ECO:0000256" key="8">
    <source>
        <dbReference type="ARBA" id="ARBA00023224"/>
    </source>
</evidence>
<feature type="transmembrane region" description="Helical" evidence="10">
    <location>
        <begin position="39"/>
        <end position="63"/>
    </location>
</feature>
<comment type="caution">
    <text evidence="12">The sequence shown here is derived from an EMBL/GenBank/DDBJ whole genome shotgun (WGS) entry which is preliminary data.</text>
</comment>
<accession>A0ABV0YK73</accession>
<dbReference type="InterPro" id="IPR050569">
    <property type="entry name" value="TAAR"/>
</dbReference>
<dbReference type="SMART" id="SM01381">
    <property type="entry name" value="7TM_GPCR_Srsx"/>
    <property type="match status" value="1"/>
</dbReference>
<name>A0ABV0YK73_9TELE</name>
<dbReference type="PRINTS" id="PR00237">
    <property type="entry name" value="GPCRRHODOPSN"/>
</dbReference>
<reference evidence="12 13" key="1">
    <citation type="submission" date="2021-06" db="EMBL/GenBank/DDBJ databases">
        <authorList>
            <person name="Palmer J.M."/>
        </authorList>
    </citation>
    <scope>NUCLEOTIDE SEQUENCE [LARGE SCALE GENOMIC DNA]</scope>
    <source>
        <strain evidence="12 13">AS_MEX2019</strain>
        <tissue evidence="12">Muscle</tissue>
    </source>
</reference>
<feature type="transmembrane region" description="Helical" evidence="10">
    <location>
        <begin position="75"/>
        <end position="97"/>
    </location>
</feature>
<proteinExistence type="inferred from homology"/>